<dbReference type="Proteomes" id="UP001466331">
    <property type="component" value="Unassembled WGS sequence"/>
</dbReference>
<dbReference type="InterPro" id="IPR018638">
    <property type="entry name" value="DUF2061_membrane"/>
</dbReference>
<reference evidence="3 4" key="1">
    <citation type="submission" date="2024-03" db="EMBL/GenBank/DDBJ databases">
        <title>Ignisphaera cupida sp. nov., a hyperthermophilic hydrolytic archaeon from a hot spring of Kamchatka, and proposal of Ignisphaeraceae fam. nov.</title>
        <authorList>
            <person name="Podosokorskaya O.A."/>
            <person name="Elcheninov A.G."/>
            <person name="Maltseva A.I."/>
            <person name="Zayulina K.S."/>
            <person name="Novikov A."/>
            <person name="Merkel A.Y."/>
        </authorList>
    </citation>
    <scope>NUCLEOTIDE SEQUENCE [LARGE SCALE GENOMIC DNA]</scope>
    <source>
        <strain evidence="3 4">38H-sp</strain>
    </source>
</reference>
<accession>A0ABU9U9T5</accession>
<dbReference type="RefSeq" id="WP_420068871.1">
    <property type="nucleotide sequence ID" value="NZ_JBCHKQ010000001.1"/>
</dbReference>
<feature type="domain" description="DUF2061" evidence="2">
    <location>
        <begin position="10"/>
        <end position="61"/>
    </location>
</feature>
<name>A0ABU9U9T5_9SPIR</name>
<keyword evidence="1" id="KW-0812">Transmembrane</keyword>
<evidence type="ECO:0000313" key="4">
    <source>
        <dbReference type="Proteomes" id="UP001466331"/>
    </source>
</evidence>
<dbReference type="EMBL" id="JBCHKQ010000001">
    <property type="protein sequence ID" value="MEM5947422.1"/>
    <property type="molecule type" value="Genomic_DNA"/>
</dbReference>
<comment type="caution">
    <text evidence="3">The sequence shown here is derived from an EMBL/GenBank/DDBJ whole genome shotgun (WGS) entry which is preliminary data.</text>
</comment>
<organism evidence="3 4">
    <name type="scientific">Rarispira pelagica</name>
    <dbReference type="NCBI Taxonomy" id="3141764"/>
    <lineage>
        <taxon>Bacteria</taxon>
        <taxon>Pseudomonadati</taxon>
        <taxon>Spirochaetota</taxon>
        <taxon>Spirochaetia</taxon>
        <taxon>Winmispirales</taxon>
        <taxon>Winmispiraceae</taxon>
        <taxon>Rarispira</taxon>
    </lineage>
</organism>
<sequence length="75" mass="8836">MGRDSHLRSLIKALSWRIIATLTTTLIAYIITRRVDTALFIGGWEAIIKIGVYTLHERIWERIKFGRKTEPEYYI</sequence>
<evidence type="ECO:0000256" key="1">
    <source>
        <dbReference type="SAM" id="Phobius"/>
    </source>
</evidence>
<keyword evidence="4" id="KW-1185">Reference proteome</keyword>
<keyword evidence="1" id="KW-1133">Transmembrane helix</keyword>
<gene>
    <name evidence="3" type="ORF">WKV44_02585</name>
</gene>
<feature type="transmembrane region" description="Helical" evidence="1">
    <location>
        <begin position="14"/>
        <end position="31"/>
    </location>
</feature>
<keyword evidence="1" id="KW-0472">Membrane</keyword>
<protein>
    <submittedName>
        <fullName evidence="3">DUF2061 domain-containing protein</fullName>
    </submittedName>
</protein>
<evidence type="ECO:0000259" key="2">
    <source>
        <dbReference type="Pfam" id="PF09834"/>
    </source>
</evidence>
<dbReference type="Pfam" id="PF09834">
    <property type="entry name" value="DUF2061"/>
    <property type="match status" value="1"/>
</dbReference>
<evidence type="ECO:0000313" key="3">
    <source>
        <dbReference type="EMBL" id="MEM5947422.1"/>
    </source>
</evidence>
<proteinExistence type="predicted"/>